<evidence type="ECO:0000256" key="1">
    <source>
        <dbReference type="ARBA" id="ARBA00023015"/>
    </source>
</evidence>
<keyword evidence="6" id="KW-1185">Reference proteome</keyword>
<feature type="coiled-coil region" evidence="3">
    <location>
        <begin position="115"/>
        <end position="142"/>
    </location>
</feature>
<dbReference type="Pfam" id="PF07716">
    <property type="entry name" value="bZIP_2"/>
    <property type="match status" value="1"/>
</dbReference>
<dbReference type="SMART" id="SM00338">
    <property type="entry name" value="BRLZ"/>
    <property type="match status" value="1"/>
</dbReference>
<dbReference type="PROSITE" id="PS50217">
    <property type="entry name" value="BZIP"/>
    <property type="match status" value="1"/>
</dbReference>
<name>A0ABC8Z588_9POAL</name>
<reference evidence="5 6" key="2">
    <citation type="submission" date="2024-10" db="EMBL/GenBank/DDBJ databases">
        <authorList>
            <person name="Ryan C."/>
        </authorList>
    </citation>
    <scope>NUCLEOTIDE SEQUENCE [LARGE SCALE GENOMIC DNA]</scope>
</reference>
<dbReference type="PANTHER" id="PTHR23334">
    <property type="entry name" value="CCAAT/ENHANCER BINDING PROTEIN"/>
    <property type="match status" value="1"/>
</dbReference>
<dbReference type="SUPFAM" id="SSF57959">
    <property type="entry name" value="Leucine zipper domain"/>
    <property type="match status" value="1"/>
</dbReference>
<gene>
    <name evidence="5" type="ORF">URODEC1_LOCUS40568</name>
</gene>
<proteinExistence type="predicted"/>
<keyword evidence="2" id="KW-0804">Transcription</keyword>
<dbReference type="CDD" id="cd14686">
    <property type="entry name" value="bZIP"/>
    <property type="match status" value="1"/>
</dbReference>
<evidence type="ECO:0000259" key="4">
    <source>
        <dbReference type="PROSITE" id="PS50217"/>
    </source>
</evidence>
<keyword evidence="1" id="KW-0805">Transcription regulation</keyword>
<dbReference type="Gene3D" id="1.20.5.170">
    <property type="match status" value="1"/>
</dbReference>
<evidence type="ECO:0000256" key="2">
    <source>
        <dbReference type="ARBA" id="ARBA00023163"/>
    </source>
</evidence>
<reference evidence="6" key="1">
    <citation type="submission" date="2024-06" db="EMBL/GenBank/DDBJ databases">
        <authorList>
            <person name="Ryan C."/>
        </authorList>
    </citation>
    <scope>NUCLEOTIDE SEQUENCE [LARGE SCALE GENOMIC DNA]</scope>
</reference>
<dbReference type="Proteomes" id="UP001497457">
    <property type="component" value="Chromosome 18b"/>
</dbReference>
<dbReference type="AlphaFoldDB" id="A0ABC8Z588"/>
<dbReference type="InterPro" id="IPR004827">
    <property type="entry name" value="bZIP"/>
</dbReference>
<evidence type="ECO:0000313" key="5">
    <source>
        <dbReference type="EMBL" id="CAL4954072.1"/>
    </source>
</evidence>
<protein>
    <recommendedName>
        <fullName evidence="4">BZIP domain-containing protein</fullName>
    </recommendedName>
</protein>
<accession>A0ABC8Z588</accession>
<dbReference type="PANTHER" id="PTHR23334:SF20">
    <property type="entry name" value="BASIC LEUCINE ZIPPER 24"/>
    <property type="match status" value="1"/>
</dbReference>
<evidence type="ECO:0000256" key="3">
    <source>
        <dbReference type="SAM" id="Coils"/>
    </source>
</evidence>
<feature type="domain" description="BZIP" evidence="4">
    <location>
        <begin position="97"/>
        <end position="144"/>
    </location>
</feature>
<sequence length="250" mass="27613">MFIQFLSCSKCFGTFIQLGPLNYRGRILLALFVAMDDGVDFPSHLLLSHPEITHGFDDFLKSTCTHTHTCNPPGPSASLHTHTCFHTHTQLVASGEELRNPRKPLGNREAVRKYREKKKAHAAFLEEEVKKLRATNQQLLRRLQGHAALEAEVVRLRSLLFDVRGKIDAEIDSSPFQKHSSVDSVICTGPPLCFNTNAEVAARETSSGGPTILDFEIDESGSISRELDVPEVVNSMDAAASMVNSDSLVE</sequence>
<dbReference type="InterPro" id="IPR031106">
    <property type="entry name" value="C/EBP"/>
</dbReference>
<evidence type="ECO:0000313" key="6">
    <source>
        <dbReference type="Proteomes" id="UP001497457"/>
    </source>
</evidence>
<dbReference type="InterPro" id="IPR046347">
    <property type="entry name" value="bZIP_sf"/>
</dbReference>
<dbReference type="EMBL" id="OZ075128">
    <property type="protein sequence ID" value="CAL4954072.1"/>
    <property type="molecule type" value="Genomic_DNA"/>
</dbReference>
<organism evidence="5 6">
    <name type="scientific">Urochloa decumbens</name>
    <dbReference type="NCBI Taxonomy" id="240449"/>
    <lineage>
        <taxon>Eukaryota</taxon>
        <taxon>Viridiplantae</taxon>
        <taxon>Streptophyta</taxon>
        <taxon>Embryophyta</taxon>
        <taxon>Tracheophyta</taxon>
        <taxon>Spermatophyta</taxon>
        <taxon>Magnoliopsida</taxon>
        <taxon>Liliopsida</taxon>
        <taxon>Poales</taxon>
        <taxon>Poaceae</taxon>
        <taxon>PACMAD clade</taxon>
        <taxon>Panicoideae</taxon>
        <taxon>Panicodae</taxon>
        <taxon>Paniceae</taxon>
        <taxon>Melinidinae</taxon>
        <taxon>Urochloa</taxon>
    </lineage>
</organism>
<keyword evidence="3" id="KW-0175">Coiled coil</keyword>